<dbReference type="AlphaFoldDB" id="A0A5N1J2D3"/>
<keyword evidence="3" id="KW-1185">Reference proteome</keyword>
<reference evidence="2 3" key="1">
    <citation type="submission" date="2019-09" db="EMBL/GenBank/DDBJ databases">
        <title>Genome sequence of Adhaeribacter sp. M2.</title>
        <authorList>
            <person name="Srinivasan S."/>
        </authorList>
    </citation>
    <scope>NUCLEOTIDE SEQUENCE [LARGE SCALE GENOMIC DNA]</scope>
    <source>
        <strain evidence="2 3">M2</strain>
    </source>
</reference>
<evidence type="ECO:0000313" key="2">
    <source>
        <dbReference type="EMBL" id="KAA9340923.1"/>
    </source>
</evidence>
<organism evidence="2 3">
    <name type="scientific">Adhaeribacter soli</name>
    <dbReference type="NCBI Taxonomy" id="2607655"/>
    <lineage>
        <taxon>Bacteria</taxon>
        <taxon>Pseudomonadati</taxon>
        <taxon>Bacteroidota</taxon>
        <taxon>Cytophagia</taxon>
        <taxon>Cytophagales</taxon>
        <taxon>Hymenobacteraceae</taxon>
        <taxon>Adhaeribacter</taxon>
    </lineage>
</organism>
<gene>
    <name evidence="2" type="ORF">F0P94_05720</name>
</gene>
<keyword evidence="1" id="KW-0472">Membrane</keyword>
<feature type="transmembrane region" description="Helical" evidence="1">
    <location>
        <begin position="112"/>
        <end position="134"/>
    </location>
</feature>
<proteinExistence type="predicted"/>
<comment type="caution">
    <text evidence="2">The sequence shown here is derived from an EMBL/GenBank/DDBJ whole genome shotgun (WGS) entry which is preliminary data.</text>
</comment>
<dbReference type="EMBL" id="VTWT01000002">
    <property type="protein sequence ID" value="KAA9340923.1"/>
    <property type="molecule type" value="Genomic_DNA"/>
</dbReference>
<evidence type="ECO:0008006" key="4">
    <source>
        <dbReference type="Google" id="ProtNLM"/>
    </source>
</evidence>
<evidence type="ECO:0000256" key="1">
    <source>
        <dbReference type="SAM" id="Phobius"/>
    </source>
</evidence>
<keyword evidence="1" id="KW-0812">Transmembrane</keyword>
<feature type="transmembrane region" description="Helical" evidence="1">
    <location>
        <begin position="170"/>
        <end position="193"/>
    </location>
</feature>
<evidence type="ECO:0000313" key="3">
    <source>
        <dbReference type="Proteomes" id="UP000326570"/>
    </source>
</evidence>
<sequence length="387" mass="43943">MYCLSEAQIDFIFRDIRARGVEMESLQQDLLDHVCCLIEQNLEANGNFEDFYFTTIQTFYKTELCEIEEETLFLLTNKNYYAMKKIMLTSGAFSAIVLSLGIIFKFMHWPGAGVLIVSGITFFSLLFLPLLFTLKIKEKQASQSPFILAAGTLSAILFSLSTLFKLMHWPLANVLGLTAIGIMLLLFLPVYFFTGIRHAETKMNSIVTSILIVAGSGLLMSLVRSPQNSTFINQLNTNYFVRYEQLLETEQNHLNALLKTNPETLTFHPQSQQIIQLCQELKAYIISRDTGRNVSAAELKTNNILLTDGWVRDYFREEEPAAQKLQSLKELVTTYNQTNATKPHFQPIPVEATVLDKSEERTLAALNGLTQIQLQVLQNERQLLALK</sequence>
<dbReference type="RefSeq" id="WP_150902850.1">
    <property type="nucleotide sequence ID" value="NZ_VTWT01000002.1"/>
</dbReference>
<name>A0A5N1J2D3_9BACT</name>
<feature type="transmembrane region" description="Helical" evidence="1">
    <location>
        <begin position="146"/>
        <end position="164"/>
    </location>
</feature>
<dbReference type="Proteomes" id="UP000326570">
    <property type="component" value="Unassembled WGS sequence"/>
</dbReference>
<keyword evidence="1" id="KW-1133">Transmembrane helix</keyword>
<feature type="transmembrane region" description="Helical" evidence="1">
    <location>
        <begin position="86"/>
        <end position="106"/>
    </location>
</feature>
<feature type="transmembrane region" description="Helical" evidence="1">
    <location>
        <begin position="205"/>
        <end position="223"/>
    </location>
</feature>
<protein>
    <recommendedName>
        <fullName evidence="4">Gliding motility-associated protein GldM N-terminal domain-containing protein</fullName>
    </recommendedName>
</protein>
<accession>A0A5N1J2D3</accession>